<evidence type="ECO:0000313" key="2">
    <source>
        <dbReference type="Proteomes" id="UP000235406"/>
    </source>
</evidence>
<comment type="caution">
    <text evidence="1">The sequence shown here is derived from an EMBL/GenBank/DDBJ whole genome shotgun (WGS) entry which is preliminary data.</text>
</comment>
<dbReference type="RefSeq" id="WP_198595796.1">
    <property type="nucleotide sequence ID" value="NZ_CAWNVI010000002.1"/>
</dbReference>
<protein>
    <submittedName>
        <fullName evidence="1">Uncharacterized protein</fullName>
    </submittedName>
</protein>
<dbReference type="Proteomes" id="UP000235406">
    <property type="component" value="Unassembled WGS sequence"/>
</dbReference>
<reference evidence="2" key="1">
    <citation type="submission" date="2016-07" db="EMBL/GenBank/DDBJ databases">
        <title>Nontailed viruses are major unrecognized killers of bacteria in the ocean.</title>
        <authorList>
            <person name="Kauffman K."/>
            <person name="Hussain F."/>
            <person name="Yang J."/>
            <person name="Arevalo P."/>
            <person name="Brown J."/>
            <person name="Cutler M."/>
            <person name="Kelly L."/>
            <person name="Polz M.F."/>
        </authorList>
    </citation>
    <scope>NUCLEOTIDE SEQUENCE [LARGE SCALE GENOMIC DNA]</scope>
    <source>
        <strain evidence="2">10N.261.46.F8</strain>
    </source>
</reference>
<accession>A0A2N7KP95</accession>
<organism evidence="1 2">
    <name type="scientific">Vibrio lentus</name>
    <dbReference type="NCBI Taxonomy" id="136468"/>
    <lineage>
        <taxon>Bacteria</taxon>
        <taxon>Pseudomonadati</taxon>
        <taxon>Pseudomonadota</taxon>
        <taxon>Gammaproteobacteria</taxon>
        <taxon>Vibrionales</taxon>
        <taxon>Vibrionaceae</taxon>
        <taxon>Vibrio</taxon>
    </lineage>
</organism>
<name>A0A2N7KP95_9VIBR</name>
<gene>
    <name evidence="1" type="ORF">BCT49_00290</name>
</gene>
<sequence>MKKIKLGFCATDGDYAFCFGKSLVVSNDKNTLRNLAEVKHGYIYQNVYLHDTLEGLALGGEYALDATAFDLISQHITLNDYEVTDMDILIYPFRSIRLKVSPTRQP</sequence>
<dbReference type="AlphaFoldDB" id="A0A2N7KP95"/>
<proteinExistence type="predicted"/>
<evidence type="ECO:0000313" key="1">
    <source>
        <dbReference type="EMBL" id="PMM78478.1"/>
    </source>
</evidence>
<dbReference type="EMBL" id="MCZK01000002">
    <property type="protein sequence ID" value="PMM78478.1"/>
    <property type="molecule type" value="Genomic_DNA"/>
</dbReference>